<protein>
    <recommendedName>
        <fullName evidence="3">aspartate carbamoyltransferase</fullName>
        <ecNumber evidence="3">2.1.3.2</ecNumber>
    </recommendedName>
</protein>
<feature type="domain" description="Aspartate/ornithine carbamoyltransferase carbamoyl-P binding" evidence="10">
    <location>
        <begin position="48"/>
        <end position="184"/>
    </location>
</feature>
<evidence type="ECO:0000256" key="7">
    <source>
        <dbReference type="ARBA" id="ARBA00048859"/>
    </source>
</evidence>
<organism evidence="11 12">
    <name type="scientific">Bodo saltans</name>
    <name type="common">Flagellated protozoan</name>
    <dbReference type="NCBI Taxonomy" id="75058"/>
    <lineage>
        <taxon>Eukaryota</taxon>
        <taxon>Discoba</taxon>
        <taxon>Euglenozoa</taxon>
        <taxon>Kinetoplastea</taxon>
        <taxon>Metakinetoplastina</taxon>
        <taxon>Eubodonida</taxon>
        <taxon>Bodonidae</taxon>
        <taxon>Bodo</taxon>
    </lineage>
</organism>
<dbReference type="Proteomes" id="UP000051952">
    <property type="component" value="Unassembled WGS sequence"/>
</dbReference>
<dbReference type="EC" id="2.1.3.2" evidence="3"/>
<evidence type="ECO:0000313" key="11">
    <source>
        <dbReference type="EMBL" id="CUG91558.1"/>
    </source>
</evidence>
<comment type="function">
    <text evidence="6">Catalyzes the condensation of carbamoyl phosphate and aspartate to form carbamoyl aspartate and inorganic phosphate, the committed step in the de novo pyrimidine nucleotide biosynthesis pathway.</text>
</comment>
<dbReference type="InterPro" id="IPR036901">
    <property type="entry name" value="Asp/Orn_carbamoylTrfase_sf"/>
</dbReference>
<dbReference type="GO" id="GO:0004070">
    <property type="term" value="F:aspartate carbamoyltransferase activity"/>
    <property type="evidence" value="ECO:0007669"/>
    <property type="project" value="UniProtKB-EC"/>
</dbReference>
<proteinExistence type="inferred from homology"/>
<evidence type="ECO:0000256" key="4">
    <source>
        <dbReference type="ARBA" id="ARBA00022679"/>
    </source>
</evidence>
<evidence type="ECO:0000256" key="8">
    <source>
        <dbReference type="RuleBase" id="RU003634"/>
    </source>
</evidence>
<dbReference type="UniPathway" id="UPA00070">
    <property type="reaction ID" value="UER00116"/>
</dbReference>
<reference evidence="12" key="1">
    <citation type="submission" date="2015-09" db="EMBL/GenBank/DDBJ databases">
        <authorList>
            <consortium name="Pathogen Informatics"/>
        </authorList>
    </citation>
    <scope>NUCLEOTIDE SEQUENCE [LARGE SCALE GENOMIC DNA]</scope>
    <source>
        <strain evidence="12">Lake Konstanz</strain>
    </source>
</reference>
<accession>A0A0S4JSN7</accession>
<dbReference type="SUPFAM" id="SSF53671">
    <property type="entry name" value="Aspartate/ornithine carbamoyltransferase"/>
    <property type="match status" value="1"/>
</dbReference>
<dbReference type="InterPro" id="IPR002082">
    <property type="entry name" value="Asp_carbamoyltransf"/>
</dbReference>
<evidence type="ECO:0000256" key="3">
    <source>
        <dbReference type="ARBA" id="ARBA00013008"/>
    </source>
</evidence>
<comment type="catalytic activity">
    <reaction evidence="7">
        <text>carbamoyl phosphate + L-aspartate = N-carbamoyl-L-aspartate + phosphate + H(+)</text>
        <dbReference type="Rhea" id="RHEA:20013"/>
        <dbReference type="ChEBI" id="CHEBI:15378"/>
        <dbReference type="ChEBI" id="CHEBI:29991"/>
        <dbReference type="ChEBI" id="CHEBI:32814"/>
        <dbReference type="ChEBI" id="CHEBI:43474"/>
        <dbReference type="ChEBI" id="CHEBI:58228"/>
        <dbReference type="EC" id="2.1.3.2"/>
    </reaction>
</comment>
<dbReference type="GO" id="GO:0006520">
    <property type="term" value="P:amino acid metabolic process"/>
    <property type="evidence" value="ECO:0007669"/>
    <property type="project" value="InterPro"/>
</dbReference>
<dbReference type="InterPro" id="IPR006131">
    <property type="entry name" value="Asp_carbamoyltransf_Asp/Orn-bd"/>
</dbReference>
<evidence type="ECO:0000256" key="6">
    <source>
        <dbReference type="ARBA" id="ARBA00043884"/>
    </source>
</evidence>
<dbReference type="GO" id="GO:0044205">
    <property type="term" value="P:'de novo' UMP biosynthetic process"/>
    <property type="evidence" value="ECO:0007669"/>
    <property type="project" value="UniProtKB-UniPathway"/>
</dbReference>
<dbReference type="PRINTS" id="PR00101">
    <property type="entry name" value="ATCASE"/>
</dbReference>
<feature type="domain" description="Aspartate/ornithine carbamoyltransferase Asp/Orn-binding" evidence="9">
    <location>
        <begin position="192"/>
        <end position="347"/>
    </location>
</feature>
<keyword evidence="4 8" id="KW-0808">Transferase</keyword>
<gene>
    <name evidence="11" type="ORF">BSAL_32685</name>
</gene>
<dbReference type="PANTHER" id="PTHR45753:SF6">
    <property type="entry name" value="ASPARTATE CARBAMOYLTRANSFERASE"/>
    <property type="match status" value="1"/>
</dbReference>
<sequence length="352" mass="38948">MQTKPLAHFSNKLNYLFARYDVSSFIFIRMSQHTFRPVASLRGKSVEKAAQFNRTDIDDLCNLATEMKSFVESGGVIDALRGKVMTPLFFENSSRTYSSFCGAMLKLGGGVVSLNLETSSIAKGETLSDTIRTMTSYSDVLVLRHPQQEALETAVKASPVPVMNGGNGTGEHPTQGLLDILTIRTELGTVDGLVVALVGDLKNGRTVHSLSKLLVNNFDIAELILVAPDVVQMPQEVLDAFQKPVKITRAAALSEDLVRRVDVLYTTRLQKERFSSAEDANALALFDTVKADLRINADTLKWAKEKMIVMHPLPRVDELCTSVDDDPRAAYFRQMRFGLFMRMAILFSVFSA</sequence>
<dbReference type="GO" id="GO:0016597">
    <property type="term" value="F:amino acid binding"/>
    <property type="evidence" value="ECO:0007669"/>
    <property type="project" value="InterPro"/>
</dbReference>
<dbReference type="NCBIfam" id="NF002032">
    <property type="entry name" value="PRK00856.1"/>
    <property type="match status" value="1"/>
</dbReference>
<dbReference type="OrthoDB" id="1924069at2759"/>
<dbReference type="FunFam" id="3.40.50.1370:FF:000002">
    <property type="entry name" value="Aspartate carbamoyltransferase 2"/>
    <property type="match status" value="1"/>
</dbReference>
<dbReference type="PRINTS" id="PR00100">
    <property type="entry name" value="AOTCASE"/>
</dbReference>
<dbReference type="VEuPathDB" id="TriTrypDB:BSAL_32685"/>
<comment type="similarity">
    <text evidence="2">Belongs to the aspartate/ornithine carbamoyltransferase superfamily. ATCase family.</text>
</comment>
<dbReference type="InterPro" id="IPR006130">
    <property type="entry name" value="Asp/Orn_carbamoylTrfase"/>
</dbReference>
<evidence type="ECO:0000313" key="12">
    <source>
        <dbReference type="Proteomes" id="UP000051952"/>
    </source>
</evidence>
<evidence type="ECO:0000256" key="2">
    <source>
        <dbReference type="ARBA" id="ARBA00008896"/>
    </source>
</evidence>
<dbReference type="Pfam" id="PF02729">
    <property type="entry name" value="OTCace_N"/>
    <property type="match status" value="1"/>
</dbReference>
<dbReference type="GO" id="GO:0006207">
    <property type="term" value="P:'de novo' pyrimidine nucleobase biosynthetic process"/>
    <property type="evidence" value="ECO:0007669"/>
    <property type="project" value="InterPro"/>
</dbReference>
<evidence type="ECO:0000259" key="9">
    <source>
        <dbReference type="Pfam" id="PF00185"/>
    </source>
</evidence>
<dbReference type="Gene3D" id="3.40.50.1370">
    <property type="entry name" value="Aspartate/ornithine carbamoyltransferase"/>
    <property type="match status" value="2"/>
</dbReference>
<evidence type="ECO:0000256" key="1">
    <source>
        <dbReference type="ARBA" id="ARBA00004852"/>
    </source>
</evidence>
<evidence type="ECO:0000259" key="10">
    <source>
        <dbReference type="Pfam" id="PF02729"/>
    </source>
</evidence>
<dbReference type="OMA" id="VLIMHPG"/>
<dbReference type="Pfam" id="PF00185">
    <property type="entry name" value="OTCace"/>
    <property type="match status" value="1"/>
</dbReference>
<keyword evidence="12" id="KW-1185">Reference proteome</keyword>
<dbReference type="PANTHER" id="PTHR45753">
    <property type="entry name" value="ORNITHINE CARBAMOYLTRANSFERASE, MITOCHONDRIAL"/>
    <property type="match status" value="1"/>
</dbReference>
<keyword evidence="5" id="KW-0665">Pyrimidine biosynthesis</keyword>
<dbReference type="EMBL" id="CYKH01001940">
    <property type="protein sequence ID" value="CUG91558.1"/>
    <property type="molecule type" value="Genomic_DNA"/>
</dbReference>
<dbReference type="NCBIfam" id="TIGR00670">
    <property type="entry name" value="asp_carb_tr"/>
    <property type="match status" value="1"/>
</dbReference>
<comment type="pathway">
    <text evidence="1">Pyrimidine metabolism; UMP biosynthesis via de novo pathway; (S)-dihydroorotate from bicarbonate: step 2/3.</text>
</comment>
<name>A0A0S4JSN7_BODSA</name>
<dbReference type="AlphaFoldDB" id="A0A0S4JSN7"/>
<evidence type="ECO:0000256" key="5">
    <source>
        <dbReference type="ARBA" id="ARBA00022975"/>
    </source>
</evidence>
<dbReference type="InterPro" id="IPR006132">
    <property type="entry name" value="Asp/Orn_carbamoyltranf_P-bd"/>
</dbReference>